<dbReference type="Proteomes" id="UP000234206">
    <property type="component" value="Unassembled WGS sequence"/>
</dbReference>
<sequence>MRTFIGVTTATAVLVAGLVPGTASAAHVPSDEKPTGCPTTYEVDTFNFRPVWKPGPGERVKGLLGQTITITVHKGDAVTTGHSTSSGSSAGINAQVLAYEANRSHGSDIAVEMVNQTTFSVSDTVPRGVRGGWMQWGSWGQKYSWRRMVQGGDCTWRTTGSGTAHSPVRDEVGVNRSWK</sequence>
<organism evidence="3 4">
    <name type="scientific">Kytococcus schroeteri</name>
    <dbReference type="NCBI Taxonomy" id="138300"/>
    <lineage>
        <taxon>Bacteria</taxon>
        <taxon>Bacillati</taxon>
        <taxon>Actinomycetota</taxon>
        <taxon>Actinomycetes</taxon>
        <taxon>Micrococcales</taxon>
        <taxon>Kytococcaceae</taxon>
        <taxon>Kytococcus</taxon>
    </lineage>
</organism>
<reference evidence="3 4" key="1">
    <citation type="submission" date="2017-12" db="EMBL/GenBank/DDBJ databases">
        <title>Phylogenetic diversity of female urinary microbiome.</title>
        <authorList>
            <person name="Thomas-White K."/>
            <person name="Wolfe A.J."/>
        </authorList>
    </citation>
    <scope>NUCLEOTIDE SEQUENCE [LARGE SCALE GENOMIC DNA]</scope>
    <source>
        <strain evidence="3 4">UMB1298</strain>
    </source>
</reference>
<evidence type="ECO:0000256" key="2">
    <source>
        <dbReference type="SAM" id="SignalP"/>
    </source>
</evidence>
<proteinExistence type="predicted"/>
<gene>
    <name evidence="3" type="ORF">CYJ76_03850</name>
</gene>
<dbReference type="RefSeq" id="WP_101849295.1">
    <property type="nucleotide sequence ID" value="NZ_PKIZ01000005.1"/>
</dbReference>
<dbReference type="EMBL" id="PKIZ01000005">
    <property type="protein sequence ID" value="PKZ42188.1"/>
    <property type="molecule type" value="Genomic_DNA"/>
</dbReference>
<evidence type="ECO:0000313" key="3">
    <source>
        <dbReference type="EMBL" id="PKZ42188.1"/>
    </source>
</evidence>
<evidence type="ECO:0000256" key="1">
    <source>
        <dbReference type="SAM" id="MobiDB-lite"/>
    </source>
</evidence>
<keyword evidence="2" id="KW-0732">Signal</keyword>
<name>A0A2I1PC38_9MICO</name>
<evidence type="ECO:0000313" key="4">
    <source>
        <dbReference type="Proteomes" id="UP000234206"/>
    </source>
</evidence>
<comment type="caution">
    <text evidence="3">The sequence shown here is derived from an EMBL/GenBank/DDBJ whole genome shotgun (WGS) entry which is preliminary data.</text>
</comment>
<feature type="chain" id="PRO_5014144686" evidence="2">
    <location>
        <begin position="26"/>
        <end position="179"/>
    </location>
</feature>
<keyword evidence="4" id="KW-1185">Reference proteome</keyword>
<dbReference type="AlphaFoldDB" id="A0A2I1PC38"/>
<feature type="signal peptide" evidence="2">
    <location>
        <begin position="1"/>
        <end position="25"/>
    </location>
</feature>
<accession>A0A2I1PC38</accession>
<feature type="region of interest" description="Disordered" evidence="1">
    <location>
        <begin position="157"/>
        <end position="179"/>
    </location>
</feature>
<protein>
    <submittedName>
        <fullName evidence="3">Uncharacterized protein</fullName>
    </submittedName>
</protein>